<dbReference type="EMBL" id="JBHUFL010000003">
    <property type="protein sequence ID" value="MFD1835883.1"/>
    <property type="molecule type" value="Genomic_DNA"/>
</dbReference>
<evidence type="ECO:0000313" key="1">
    <source>
        <dbReference type="EMBL" id="MFD1835883.1"/>
    </source>
</evidence>
<dbReference type="Proteomes" id="UP001597280">
    <property type="component" value="Unassembled WGS sequence"/>
</dbReference>
<dbReference type="Gene3D" id="3.40.50.150">
    <property type="entry name" value="Vaccinia Virus protein VP39"/>
    <property type="match status" value="1"/>
</dbReference>
<dbReference type="SUPFAM" id="SSF53335">
    <property type="entry name" value="S-adenosyl-L-methionine-dependent methyltransferases"/>
    <property type="match status" value="1"/>
</dbReference>
<gene>
    <name evidence="1" type="ORF">ACFSDA_12470</name>
</gene>
<name>A0ABW4PZG6_9MICO</name>
<dbReference type="RefSeq" id="WP_264449889.1">
    <property type="nucleotide sequence ID" value="NZ_BAAAIS010000003.1"/>
</dbReference>
<dbReference type="PANTHER" id="PTHR18895:SF74">
    <property type="entry name" value="MTRF1L RELEASE FACTOR GLUTAMINE METHYLTRANSFERASE"/>
    <property type="match status" value="1"/>
</dbReference>
<sequence length="271" mass="28652">MPRLSADAQRLSASALTARLRAAGSVFAEEEAQLLLARARSAEELEELAALRIAGAMLEHVVGEVEFCGLQLPLGPGCFVPRRRTRLLARLAVAALRGHPASPRDLRFVEVCCGIAPIAAVVHRALPAVSLDVTDVDPVPLAHARRHLPPTAGVHRGDLLDALPESLRGAVDVIAAVTPYVPTTALPLLPREVREHESELAVHGGEDGLDLARRLVTAAPACLAPGGTLLLELHREQAALLARESSDPGLTSRFHGALDGRTGVLALRRGC</sequence>
<protein>
    <submittedName>
        <fullName evidence="1">Uncharacterized protein</fullName>
    </submittedName>
</protein>
<dbReference type="InterPro" id="IPR050320">
    <property type="entry name" value="N5-glutamine_MTase"/>
</dbReference>
<dbReference type="InterPro" id="IPR029063">
    <property type="entry name" value="SAM-dependent_MTases_sf"/>
</dbReference>
<accession>A0ABW4PZG6</accession>
<keyword evidence="2" id="KW-1185">Reference proteome</keyword>
<reference evidence="2" key="1">
    <citation type="journal article" date="2019" name="Int. J. Syst. Evol. Microbiol.">
        <title>The Global Catalogue of Microorganisms (GCM) 10K type strain sequencing project: providing services to taxonomists for standard genome sequencing and annotation.</title>
        <authorList>
            <consortium name="The Broad Institute Genomics Platform"/>
            <consortium name="The Broad Institute Genome Sequencing Center for Infectious Disease"/>
            <person name="Wu L."/>
            <person name="Ma J."/>
        </authorList>
    </citation>
    <scope>NUCLEOTIDE SEQUENCE [LARGE SCALE GENOMIC DNA]</scope>
    <source>
        <strain evidence="2">JCM 11650</strain>
    </source>
</reference>
<organism evidence="1 2">
    <name type="scientific">Brachybacterium rhamnosum</name>
    <dbReference type="NCBI Taxonomy" id="173361"/>
    <lineage>
        <taxon>Bacteria</taxon>
        <taxon>Bacillati</taxon>
        <taxon>Actinomycetota</taxon>
        <taxon>Actinomycetes</taxon>
        <taxon>Micrococcales</taxon>
        <taxon>Dermabacteraceae</taxon>
        <taxon>Brachybacterium</taxon>
    </lineage>
</organism>
<dbReference type="PANTHER" id="PTHR18895">
    <property type="entry name" value="HEMK METHYLTRANSFERASE"/>
    <property type="match status" value="1"/>
</dbReference>
<comment type="caution">
    <text evidence="1">The sequence shown here is derived from an EMBL/GenBank/DDBJ whole genome shotgun (WGS) entry which is preliminary data.</text>
</comment>
<evidence type="ECO:0000313" key="2">
    <source>
        <dbReference type="Proteomes" id="UP001597280"/>
    </source>
</evidence>
<proteinExistence type="predicted"/>